<dbReference type="eggNOG" id="COG4733">
    <property type="taxonomic scope" value="Bacteria"/>
</dbReference>
<dbReference type="Proteomes" id="UP000010798">
    <property type="component" value="Chromosome"/>
</dbReference>
<dbReference type="SUPFAM" id="SSF51126">
    <property type="entry name" value="Pectin lyase-like"/>
    <property type="match status" value="1"/>
</dbReference>
<feature type="region of interest" description="Disordered" evidence="1">
    <location>
        <begin position="1628"/>
        <end position="1653"/>
    </location>
</feature>
<gene>
    <name evidence="2" type="ordered locus">Sinac_2771</name>
</gene>
<dbReference type="Gene3D" id="2.160.20.10">
    <property type="entry name" value="Single-stranded right-handed beta-helix, Pectin lyase-like"/>
    <property type="match status" value="1"/>
</dbReference>
<evidence type="ECO:0000256" key="1">
    <source>
        <dbReference type="SAM" id="MobiDB-lite"/>
    </source>
</evidence>
<organism evidence="2 3">
    <name type="scientific">Singulisphaera acidiphila (strain ATCC BAA-1392 / DSM 18658 / VKM B-2454 / MOB10)</name>
    <dbReference type="NCBI Taxonomy" id="886293"/>
    <lineage>
        <taxon>Bacteria</taxon>
        <taxon>Pseudomonadati</taxon>
        <taxon>Planctomycetota</taxon>
        <taxon>Planctomycetia</taxon>
        <taxon>Isosphaerales</taxon>
        <taxon>Isosphaeraceae</taxon>
        <taxon>Singulisphaera</taxon>
    </lineage>
</organism>
<dbReference type="KEGG" id="saci:Sinac_2771"/>
<dbReference type="InterPro" id="IPR011050">
    <property type="entry name" value="Pectin_lyase_fold/virulence"/>
</dbReference>
<keyword evidence="3" id="KW-1185">Reference proteome</keyword>
<dbReference type="STRING" id="886293.Sinac_2771"/>
<accession>L0DCF8</accession>
<proteinExistence type="predicted"/>
<protein>
    <submittedName>
        <fullName evidence="2">Uncharacterized protein</fullName>
    </submittedName>
</protein>
<evidence type="ECO:0000313" key="3">
    <source>
        <dbReference type="Proteomes" id="UP000010798"/>
    </source>
</evidence>
<evidence type="ECO:0000313" key="2">
    <source>
        <dbReference type="EMBL" id="AGA27064.1"/>
    </source>
</evidence>
<feature type="region of interest" description="Disordered" evidence="1">
    <location>
        <begin position="1564"/>
        <end position="1615"/>
    </location>
</feature>
<sequence>MAPLRDKKSTARRNRFRVESLEDRVLLSEMAVWIGQNNSDYVGRDGLSPDGYQDIDIQLLGLDPNRAITRVDVQRQYGGAWSATSSLSSQAFLARDQNQATGTWSTQANLYLEPWFNESANTRYEFIRIQYADGSTAMINNLLSTSSVDVQLRVQGKELGVTWVGQDGPDLTGPGPSPGPDGVKDIHLKLSNLLDYRRTSDGWLSTFNVDSDTVIITMPALDGSTVTWLAGPRPTGVTSSYNRAEIFVDPNDPSRADVYLNPVAGLALGATVTVTVGYNRIGKLDASPDLNGSTSQLVATIATNLNPTLPADPPQGPSVPVSFSGPSALWSSQDGPNSATPGLVHVTLSGLPVGWTIAEVVLSDDIGWLWTPGDPNSAKSLTIRPLADPTKADLIFAPIRDESDALLTLRFRLAGGSVQYVSQFRGGAADPNLRDPAAPATSITVDPAYVSQVGQDFGSLAKRYGTIRLKAGVYPLSAPIDLANSVSLIAEPGAVLLFSQASGDPAWSYAIKIHKSHTTLDGLTIRFATPIRWAAEFQMNPAVIGSAYSDYNFGPNPKVDLNFRNLDIEYAPQGSAIGGYNLSIVRLIRGNYDDSGVISNNILRGGQVEVWGGPWKIVGNDYRGATAGTSVSPVFAIRNGHDILLEGNHAHQVDPNGITYGFLLFTGNSSNTTVRNNIVDGGIGRDAAVSPGGQYNFPELILTESYYPHYEGPAFLSSVSPRLLQVGTLRGTPGEAGNIVAILTGPSAGRWFRITQAIDPQNYLLDGDLPAGNYVVSITQGFVNDLYEGNTLDTSSLKKSSSNAFQLAGTHVGTTIRNNLVIGARPFSVAASATQESWQGSATFPAPWGWSHSPVFDIKIDGNTFRDPVFWTPTPDPTQSTRSVAEAILSVEHGSSIRENRGRLYLSGSVTNNQFIYSAALIAGTTGNFTSIRIGDPGTIDPAELRLTTLSGNTATTSDSFTQAGRKVTIHSESGGLAGQDLELLPPPVSYPQITAVSHNQDGSDMVGRNATTAPDGFQDVHIVLAGLRTDQPIQMIDIYPYGGGHYQYATTGLPLNTPGLTPGAWRIGVVRGLDGASRFAATADLYVQPYQPIQGSSHYDILVTYADGTTAYVALYGVVVADPSLRVGSGPAKVTATSLGQDNSDFVGSSSTLGSDGFQDIHIVLAGLPSDKAIAQVDVHPYGYGHYQYVGPQPSALPTLFSPDSRNWRAALVRTSLGSGTYSTTADLYVPSILSENGVQSGTNLANHYDILITFTDGSIVSTAAWGVVGNPNAKVVGLAAKSYGQDGADFVGPTPTSTPQGDGIQDLHIGLTGLRTDQAVSQVEVWAVGGGQWTYQGSGSQPAAKLIRASAGAGAYAATGDLYLAPNASFIDSDGTLIPQTLQILVRYADGSTSAQVVLSGVLADPRLLNPVATSLNQDGHDLAQLAASKGSDGKQDVHVVLSNLPTTTPVARVVVKRLGTGGSYLSDGSPGSWMAVFVQDKTGTSTYASSADLYFEPDPNVHDVNQSYQIDVYLGDTSRRSFSVFTSVTATPGLAMPSEASNTALQVKSVSAPATITKAVAAPAAPVSTTPASDSSPAPLPAPSPAPSSTTESYARKVPLGPLGHPHRKERLAPKPAHAVIAHRAASKTGLGHHVQAALKASIRRRHRTH</sequence>
<feature type="compositionally biased region" description="Low complexity" evidence="1">
    <location>
        <begin position="1564"/>
        <end position="1580"/>
    </location>
</feature>
<dbReference type="InterPro" id="IPR012334">
    <property type="entry name" value="Pectin_lyas_fold"/>
</dbReference>
<reference evidence="2 3" key="1">
    <citation type="submission" date="2012-02" db="EMBL/GenBank/DDBJ databases">
        <title>Complete sequence of chromosome of Singulisphaera acidiphila DSM 18658.</title>
        <authorList>
            <consortium name="US DOE Joint Genome Institute (JGI-PGF)"/>
            <person name="Lucas S."/>
            <person name="Copeland A."/>
            <person name="Lapidus A."/>
            <person name="Glavina del Rio T."/>
            <person name="Dalin E."/>
            <person name="Tice H."/>
            <person name="Bruce D."/>
            <person name="Goodwin L."/>
            <person name="Pitluck S."/>
            <person name="Peters L."/>
            <person name="Ovchinnikova G."/>
            <person name="Chertkov O."/>
            <person name="Kyrpides N."/>
            <person name="Mavromatis K."/>
            <person name="Ivanova N."/>
            <person name="Brettin T."/>
            <person name="Detter J.C."/>
            <person name="Han C."/>
            <person name="Larimer F."/>
            <person name="Land M."/>
            <person name="Hauser L."/>
            <person name="Markowitz V."/>
            <person name="Cheng J.-F."/>
            <person name="Hugenholtz P."/>
            <person name="Woyke T."/>
            <person name="Wu D."/>
            <person name="Tindall B."/>
            <person name="Pomrenke H."/>
            <person name="Brambilla E."/>
            <person name="Klenk H.-P."/>
            <person name="Eisen J.A."/>
        </authorList>
    </citation>
    <scope>NUCLEOTIDE SEQUENCE [LARGE SCALE GENOMIC DNA]</scope>
    <source>
        <strain evidence="3">ATCC BAA-1392 / DSM 18658 / VKM B-2454 / MOB10</strain>
    </source>
</reference>
<name>L0DCF8_SINAD</name>
<dbReference type="EMBL" id="CP003364">
    <property type="protein sequence ID" value="AGA27064.1"/>
    <property type="molecule type" value="Genomic_DNA"/>
</dbReference>
<dbReference type="HOGENOM" id="CLU_242394_0_0_0"/>
<dbReference type="RefSeq" id="WP_015246215.1">
    <property type="nucleotide sequence ID" value="NC_019892.1"/>
</dbReference>